<feature type="compositionally biased region" description="Pro residues" evidence="5">
    <location>
        <begin position="1"/>
        <end position="10"/>
    </location>
</feature>
<dbReference type="HOGENOM" id="CLU_069356_25_6_11"/>
<sequence length="238" mass="25750">MDPQPFPPRPQSSVAPHPARPTAVKRPASDAFEAVPPRHRRPPGRPRSEWASRAILRAALELLQEGVSVDALSVEAVAAKAGVGKATLYRRWPNKEAVLLDALESLAEPPVRVAGLGVRRDLTALVEELCRWAAESRSARLLPRLMGVPELHGHYLRLVVEPRVAAIREVLGRGDRRGELTADSDVETLVTMIVGSVLSRVVLGEEEPESCHGERAARIVGHVLAGHVVGERVLDGPA</sequence>
<dbReference type="GO" id="GO:0003700">
    <property type="term" value="F:DNA-binding transcription factor activity"/>
    <property type="evidence" value="ECO:0007669"/>
    <property type="project" value="TreeGrafter"/>
</dbReference>
<dbReference type="EMBL" id="CM001440">
    <property type="protein sequence ID" value="EHR61235.1"/>
    <property type="molecule type" value="Genomic_DNA"/>
</dbReference>
<dbReference type="Proteomes" id="UP000002791">
    <property type="component" value="Chromosome"/>
</dbReference>
<dbReference type="OrthoDB" id="9796019at2"/>
<dbReference type="Pfam" id="PF16859">
    <property type="entry name" value="TetR_C_11"/>
    <property type="match status" value="1"/>
</dbReference>
<proteinExistence type="predicted"/>
<keyword evidence="1" id="KW-0805">Transcription regulation</keyword>
<dbReference type="Pfam" id="PF00440">
    <property type="entry name" value="TetR_N"/>
    <property type="match status" value="1"/>
</dbReference>
<evidence type="ECO:0000256" key="4">
    <source>
        <dbReference type="PROSITE-ProRule" id="PRU00335"/>
    </source>
</evidence>
<dbReference type="SUPFAM" id="SSF46689">
    <property type="entry name" value="Homeodomain-like"/>
    <property type="match status" value="1"/>
</dbReference>
<dbReference type="GO" id="GO:0000976">
    <property type="term" value="F:transcription cis-regulatory region binding"/>
    <property type="evidence" value="ECO:0007669"/>
    <property type="project" value="TreeGrafter"/>
</dbReference>
<dbReference type="eggNOG" id="COG1309">
    <property type="taxonomic scope" value="Bacteria"/>
</dbReference>
<evidence type="ECO:0000313" key="7">
    <source>
        <dbReference type="EMBL" id="EHR61235.1"/>
    </source>
</evidence>
<feature type="domain" description="HTH tetR-type" evidence="6">
    <location>
        <begin position="49"/>
        <end position="110"/>
    </location>
</feature>
<feature type="DNA-binding region" description="H-T-H motif" evidence="4">
    <location>
        <begin position="73"/>
        <end position="92"/>
    </location>
</feature>
<evidence type="ECO:0000313" key="8">
    <source>
        <dbReference type="Proteomes" id="UP000002791"/>
    </source>
</evidence>
<evidence type="ECO:0000256" key="1">
    <source>
        <dbReference type="ARBA" id="ARBA00023015"/>
    </source>
</evidence>
<dbReference type="InterPro" id="IPR001647">
    <property type="entry name" value="HTH_TetR"/>
</dbReference>
<feature type="region of interest" description="Disordered" evidence="5">
    <location>
        <begin position="1"/>
        <end position="48"/>
    </location>
</feature>
<dbReference type="InterPro" id="IPR011075">
    <property type="entry name" value="TetR_C"/>
</dbReference>
<organism evidence="7 8">
    <name type="scientific">Saccharomonospora cyanea NA-134</name>
    <dbReference type="NCBI Taxonomy" id="882082"/>
    <lineage>
        <taxon>Bacteria</taxon>
        <taxon>Bacillati</taxon>
        <taxon>Actinomycetota</taxon>
        <taxon>Actinomycetes</taxon>
        <taxon>Pseudonocardiales</taxon>
        <taxon>Pseudonocardiaceae</taxon>
        <taxon>Saccharomonospora</taxon>
    </lineage>
</organism>
<dbReference type="PROSITE" id="PS01081">
    <property type="entry name" value="HTH_TETR_1"/>
    <property type="match status" value="1"/>
</dbReference>
<evidence type="ECO:0000256" key="5">
    <source>
        <dbReference type="SAM" id="MobiDB-lite"/>
    </source>
</evidence>
<accession>H5XQZ5</accession>
<dbReference type="RefSeq" id="WP_005456334.1">
    <property type="nucleotide sequence ID" value="NZ_CM001440.1"/>
</dbReference>
<dbReference type="InterPro" id="IPR009057">
    <property type="entry name" value="Homeodomain-like_sf"/>
</dbReference>
<dbReference type="PROSITE" id="PS50977">
    <property type="entry name" value="HTH_TETR_2"/>
    <property type="match status" value="1"/>
</dbReference>
<name>H5XQZ5_9PSEU</name>
<dbReference type="Gene3D" id="1.10.357.10">
    <property type="entry name" value="Tetracycline Repressor, domain 2"/>
    <property type="match status" value="1"/>
</dbReference>
<dbReference type="STRING" id="882082.SaccyDRAFT_2359"/>
<evidence type="ECO:0000256" key="3">
    <source>
        <dbReference type="ARBA" id="ARBA00023163"/>
    </source>
</evidence>
<dbReference type="AlphaFoldDB" id="H5XQZ5"/>
<protein>
    <submittedName>
        <fullName evidence="7">Transcriptional regulator</fullName>
    </submittedName>
</protein>
<dbReference type="PANTHER" id="PTHR30055:SF148">
    <property type="entry name" value="TETR-FAMILY TRANSCRIPTIONAL REGULATOR"/>
    <property type="match status" value="1"/>
</dbReference>
<dbReference type="Gene3D" id="1.10.10.60">
    <property type="entry name" value="Homeodomain-like"/>
    <property type="match status" value="1"/>
</dbReference>
<dbReference type="InterPro" id="IPR036271">
    <property type="entry name" value="Tet_transcr_reg_TetR-rel_C_sf"/>
</dbReference>
<gene>
    <name evidence="7" type="ORF">SaccyDRAFT_2359</name>
</gene>
<dbReference type="InterPro" id="IPR023772">
    <property type="entry name" value="DNA-bd_HTH_TetR-type_CS"/>
</dbReference>
<keyword evidence="2 4" id="KW-0238">DNA-binding</keyword>
<reference evidence="7 8" key="1">
    <citation type="submission" date="2011-11" db="EMBL/GenBank/DDBJ databases">
        <title>The Noncontiguous Finished sequence of Saccharomonospora cyanea NA-134.</title>
        <authorList>
            <consortium name="US DOE Joint Genome Institute"/>
            <person name="Lucas S."/>
            <person name="Han J."/>
            <person name="Lapidus A."/>
            <person name="Cheng J.-F."/>
            <person name="Goodwin L."/>
            <person name="Pitluck S."/>
            <person name="Peters L."/>
            <person name="Ovchinnikova G."/>
            <person name="Lu M."/>
            <person name="Detter J.C."/>
            <person name="Han C."/>
            <person name="Tapia R."/>
            <person name="Land M."/>
            <person name="Hauser L."/>
            <person name="Kyrpides N."/>
            <person name="Ivanova N."/>
            <person name="Pagani I."/>
            <person name="Brambilla E.-M."/>
            <person name="Klenk H.-P."/>
            <person name="Woyke T."/>
        </authorList>
    </citation>
    <scope>NUCLEOTIDE SEQUENCE [LARGE SCALE GENOMIC DNA]</scope>
    <source>
        <strain evidence="7 8">NA-134</strain>
    </source>
</reference>
<keyword evidence="8" id="KW-1185">Reference proteome</keyword>
<keyword evidence="3" id="KW-0804">Transcription</keyword>
<evidence type="ECO:0000259" key="6">
    <source>
        <dbReference type="PROSITE" id="PS50977"/>
    </source>
</evidence>
<dbReference type="SUPFAM" id="SSF48498">
    <property type="entry name" value="Tetracyclin repressor-like, C-terminal domain"/>
    <property type="match status" value="1"/>
</dbReference>
<evidence type="ECO:0000256" key="2">
    <source>
        <dbReference type="ARBA" id="ARBA00023125"/>
    </source>
</evidence>
<dbReference type="PANTHER" id="PTHR30055">
    <property type="entry name" value="HTH-TYPE TRANSCRIPTIONAL REGULATOR RUTR"/>
    <property type="match status" value="1"/>
</dbReference>
<dbReference type="InterPro" id="IPR050109">
    <property type="entry name" value="HTH-type_TetR-like_transc_reg"/>
</dbReference>